<dbReference type="EMBL" id="BOMY01000034">
    <property type="protein sequence ID" value="GIF22614.1"/>
    <property type="molecule type" value="Genomic_DNA"/>
</dbReference>
<evidence type="ECO:0000313" key="3">
    <source>
        <dbReference type="Proteomes" id="UP000623608"/>
    </source>
</evidence>
<keyword evidence="3" id="KW-1185">Reference proteome</keyword>
<gene>
    <name evidence="2" type="ORF">Ate02nite_53440</name>
</gene>
<dbReference type="AlphaFoldDB" id="A0A919NPD7"/>
<sequence length="339" mass="35575">MSEPEPATAKTAAETEKLRWEARGAQLDAERKERENAEWDSEPARRLRAAESLQKQTATLVPDLSTLDKGELTVTGVIPIGAHQALALAASQVATTVGPLLSEPVLLTSDPDLVTASAAAVQMEATLTNLLTAAGRLLPAPPDAAESAVVAALAAAVPSVLGLFTAKRSLTTIPVSVDDLSAVAAIAGELIAAKKTVRHDDFRMVPPDDPLFTRLGVLHDRRRELATKRAPAADALVAEIDQFFASLSTVPPGAKRSLLTTALLWHNGPVLLVKSQGGASTQLVNDRPFLFRDRVSVVTTVAVSFLLTRPPGDTLQAAGTEVGTATLTGTIGTSLTWNL</sequence>
<feature type="compositionally biased region" description="Low complexity" evidence="1">
    <location>
        <begin position="1"/>
        <end position="12"/>
    </location>
</feature>
<feature type="compositionally biased region" description="Basic and acidic residues" evidence="1">
    <location>
        <begin position="13"/>
        <end position="42"/>
    </location>
</feature>
<reference evidence="2" key="1">
    <citation type="submission" date="2021-01" db="EMBL/GenBank/DDBJ databases">
        <title>Whole genome shotgun sequence of Actinoplanes tereljensis NBRC 105297.</title>
        <authorList>
            <person name="Komaki H."/>
            <person name="Tamura T."/>
        </authorList>
    </citation>
    <scope>NUCLEOTIDE SEQUENCE</scope>
    <source>
        <strain evidence="2">NBRC 105297</strain>
    </source>
</reference>
<evidence type="ECO:0000313" key="2">
    <source>
        <dbReference type="EMBL" id="GIF22614.1"/>
    </source>
</evidence>
<dbReference type="RefSeq" id="WP_203810224.1">
    <property type="nucleotide sequence ID" value="NZ_BOMY01000034.1"/>
</dbReference>
<name>A0A919NPD7_9ACTN</name>
<accession>A0A919NPD7</accession>
<evidence type="ECO:0000256" key="1">
    <source>
        <dbReference type="SAM" id="MobiDB-lite"/>
    </source>
</evidence>
<feature type="region of interest" description="Disordered" evidence="1">
    <location>
        <begin position="1"/>
        <end position="42"/>
    </location>
</feature>
<protein>
    <submittedName>
        <fullName evidence="2">Uncharacterized protein</fullName>
    </submittedName>
</protein>
<proteinExistence type="predicted"/>
<dbReference type="Proteomes" id="UP000623608">
    <property type="component" value="Unassembled WGS sequence"/>
</dbReference>
<organism evidence="2 3">
    <name type="scientific">Paractinoplanes tereljensis</name>
    <dbReference type="NCBI Taxonomy" id="571912"/>
    <lineage>
        <taxon>Bacteria</taxon>
        <taxon>Bacillati</taxon>
        <taxon>Actinomycetota</taxon>
        <taxon>Actinomycetes</taxon>
        <taxon>Micromonosporales</taxon>
        <taxon>Micromonosporaceae</taxon>
        <taxon>Paractinoplanes</taxon>
    </lineage>
</organism>
<comment type="caution">
    <text evidence="2">The sequence shown here is derived from an EMBL/GenBank/DDBJ whole genome shotgun (WGS) entry which is preliminary data.</text>
</comment>